<dbReference type="GO" id="GO:0008270">
    <property type="term" value="F:zinc ion binding"/>
    <property type="evidence" value="ECO:0007669"/>
    <property type="project" value="UniProtKB-UniRule"/>
</dbReference>
<comment type="function">
    <text evidence="8">Catalyzes the deamination of adenosine to inosine at the wobble position 34 of tRNA(Arg2).</text>
</comment>
<keyword evidence="3 8" id="KW-0819">tRNA processing</keyword>
<sequence length="151" mass="17335">MFNFDYVWMKHAIKLAKLAEKNGEVPVGAVLVLDRKIIGSGYNKSICNYDPTSHAEILALREGGKKIKNYRLLETTLYVTLKPCMMCLGAIINGRVKRLVYGASNTKIDVLYNFLYKYKEKNTTSSLQIKKGVFSYICKHIILNFFKKKRI</sequence>
<proteinExistence type="inferred from homology"/>
<evidence type="ECO:0000256" key="7">
    <source>
        <dbReference type="ARBA" id="ARBA00048045"/>
    </source>
</evidence>
<dbReference type="Gene3D" id="3.40.140.10">
    <property type="entry name" value="Cytidine Deaminase, domain 2"/>
    <property type="match status" value="1"/>
</dbReference>
<dbReference type="PANTHER" id="PTHR11079">
    <property type="entry name" value="CYTOSINE DEAMINASE FAMILY MEMBER"/>
    <property type="match status" value="1"/>
</dbReference>
<dbReference type="InterPro" id="IPR016193">
    <property type="entry name" value="Cytidine_deaminase-like"/>
</dbReference>
<feature type="binding site" evidence="8">
    <location>
        <position position="87"/>
    </location>
    <ligand>
        <name>Zn(2+)</name>
        <dbReference type="ChEBI" id="CHEBI:29105"/>
        <note>catalytic</note>
    </ligand>
</feature>
<dbReference type="OrthoDB" id="9802676at2"/>
<dbReference type="InterPro" id="IPR016192">
    <property type="entry name" value="APOBEC/CMP_deaminase_Zn-bd"/>
</dbReference>
<dbReference type="EMBL" id="CP033012">
    <property type="protein sequence ID" value="QCI19329.1"/>
    <property type="molecule type" value="Genomic_DNA"/>
</dbReference>
<gene>
    <name evidence="8" type="primary">tadA</name>
    <name evidence="10" type="ORF">D9V65_01035</name>
</gene>
<dbReference type="InterPro" id="IPR058535">
    <property type="entry name" value="MafB19-deam"/>
</dbReference>
<evidence type="ECO:0000256" key="6">
    <source>
        <dbReference type="ARBA" id="ARBA00022833"/>
    </source>
</evidence>
<feature type="binding site" evidence="8">
    <location>
        <position position="54"/>
    </location>
    <ligand>
        <name>Zn(2+)</name>
        <dbReference type="ChEBI" id="CHEBI:29105"/>
        <note>catalytic</note>
    </ligand>
</feature>
<evidence type="ECO:0000256" key="2">
    <source>
        <dbReference type="ARBA" id="ARBA00011738"/>
    </source>
</evidence>
<evidence type="ECO:0000313" key="11">
    <source>
        <dbReference type="Proteomes" id="UP000298677"/>
    </source>
</evidence>
<evidence type="ECO:0000256" key="8">
    <source>
        <dbReference type="HAMAP-Rule" id="MF_00972"/>
    </source>
</evidence>
<dbReference type="HAMAP" id="MF_00972">
    <property type="entry name" value="tRNA_aden_deaminase"/>
    <property type="match status" value="1"/>
</dbReference>
<dbReference type="NCBIfam" id="NF008113">
    <property type="entry name" value="PRK10860.1"/>
    <property type="match status" value="1"/>
</dbReference>
<dbReference type="GO" id="GO:0052717">
    <property type="term" value="F:tRNA-specific adenosine-34 deaminase activity"/>
    <property type="evidence" value="ECO:0007669"/>
    <property type="project" value="UniProtKB-UniRule"/>
</dbReference>
<dbReference type="CDD" id="cd01285">
    <property type="entry name" value="nucleoside_deaminase"/>
    <property type="match status" value="1"/>
</dbReference>
<evidence type="ECO:0000256" key="5">
    <source>
        <dbReference type="ARBA" id="ARBA00022801"/>
    </source>
</evidence>
<organism evidence="10 11">
    <name type="scientific">Buchnera aphidicola</name>
    <name type="common">Anoecia oenotherae</name>
    <dbReference type="NCBI Taxonomy" id="1241833"/>
    <lineage>
        <taxon>Bacteria</taxon>
        <taxon>Pseudomonadati</taxon>
        <taxon>Pseudomonadota</taxon>
        <taxon>Gammaproteobacteria</taxon>
        <taxon>Enterobacterales</taxon>
        <taxon>Erwiniaceae</taxon>
        <taxon>Buchnera</taxon>
    </lineage>
</organism>
<feature type="domain" description="CMP/dCMP-type deaminase" evidence="9">
    <location>
        <begin position="3"/>
        <end position="119"/>
    </location>
</feature>
<keyword evidence="4 8" id="KW-0479">Metal-binding</keyword>
<keyword evidence="5 8" id="KW-0378">Hydrolase</keyword>
<keyword evidence="6 8" id="KW-0862">Zinc</keyword>
<dbReference type="AlphaFoldDB" id="A0A4D6XV16"/>
<reference evidence="10 11" key="1">
    <citation type="submission" date="2018-10" db="EMBL/GenBank/DDBJ databases">
        <title>Comparative functional genomics of the obligate endosymbiont Buchnera aphidicola.</title>
        <authorList>
            <person name="Chong R.A."/>
        </authorList>
    </citation>
    <scope>NUCLEOTIDE SEQUENCE [LARGE SCALE GENOMIC DNA]</scope>
    <source>
        <strain evidence="10 11">Aoe</strain>
    </source>
</reference>
<dbReference type="RefSeq" id="WP_158341733.1">
    <property type="nucleotide sequence ID" value="NZ_CP033012.1"/>
</dbReference>
<dbReference type="InterPro" id="IPR028883">
    <property type="entry name" value="tRNA_aden_deaminase"/>
</dbReference>
<evidence type="ECO:0000256" key="4">
    <source>
        <dbReference type="ARBA" id="ARBA00022723"/>
    </source>
</evidence>
<feature type="active site" description="Proton donor" evidence="8">
    <location>
        <position position="56"/>
    </location>
</feature>
<feature type="binding site" evidence="8">
    <location>
        <position position="84"/>
    </location>
    <ligand>
        <name>Zn(2+)</name>
        <dbReference type="ChEBI" id="CHEBI:29105"/>
        <note>catalytic</note>
    </ligand>
</feature>
<dbReference type="PROSITE" id="PS00903">
    <property type="entry name" value="CYT_DCMP_DEAMINASES_1"/>
    <property type="match status" value="1"/>
</dbReference>
<evidence type="ECO:0000256" key="3">
    <source>
        <dbReference type="ARBA" id="ARBA00022694"/>
    </source>
</evidence>
<comment type="cofactor">
    <cofactor evidence="8">
        <name>Zn(2+)</name>
        <dbReference type="ChEBI" id="CHEBI:29105"/>
    </cofactor>
    <text evidence="8">Binds 1 zinc ion per subunit.</text>
</comment>
<dbReference type="GO" id="GO:0002100">
    <property type="term" value="P:tRNA wobble adenosine to inosine editing"/>
    <property type="evidence" value="ECO:0007669"/>
    <property type="project" value="UniProtKB-UniRule"/>
</dbReference>
<evidence type="ECO:0000259" key="9">
    <source>
        <dbReference type="PROSITE" id="PS51747"/>
    </source>
</evidence>
<dbReference type="EC" id="3.5.4.33" evidence="8"/>
<dbReference type="Pfam" id="PF14437">
    <property type="entry name" value="MafB19-deam"/>
    <property type="match status" value="1"/>
</dbReference>
<dbReference type="PROSITE" id="PS51747">
    <property type="entry name" value="CYT_DCMP_DEAMINASES_2"/>
    <property type="match status" value="1"/>
</dbReference>
<protein>
    <recommendedName>
        <fullName evidence="8">tRNA-specific adenosine deaminase</fullName>
        <ecNumber evidence="8">3.5.4.33</ecNumber>
    </recommendedName>
</protein>
<keyword evidence="11" id="KW-1185">Reference proteome</keyword>
<evidence type="ECO:0000256" key="1">
    <source>
        <dbReference type="ARBA" id="ARBA00010669"/>
    </source>
</evidence>
<dbReference type="PANTHER" id="PTHR11079:SF202">
    <property type="entry name" value="TRNA-SPECIFIC ADENOSINE DEAMINASE"/>
    <property type="match status" value="1"/>
</dbReference>
<dbReference type="Proteomes" id="UP000298677">
    <property type="component" value="Chromosome"/>
</dbReference>
<accession>A0A4D6XV16</accession>
<comment type="subunit">
    <text evidence="2 8">Homodimer.</text>
</comment>
<comment type="catalytic activity">
    <reaction evidence="7 8">
        <text>adenosine(34) in tRNA + H2O + H(+) = inosine(34) in tRNA + NH4(+)</text>
        <dbReference type="Rhea" id="RHEA:43168"/>
        <dbReference type="Rhea" id="RHEA-COMP:10373"/>
        <dbReference type="Rhea" id="RHEA-COMP:10374"/>
        <dbReference type="ChEBI" id="CHEBI:15377"/>
        <dbReference type="ChEBI" id="CHEBI:15378"/>
        <dbReference type="ChEBI" id="CHEBI:28938"/>
        <dbReference type="ChEBI" id="CHEBI:74411"/>
        <dbReference type="ChEBI" id="CHEBI:82852"/>
        <dbReference type="EC" id="3.5.4.33"/>
    </reaction>
</comment>
<dbReference type="SUPFAM" id="SSF53927">
    <property type="entry name" value="Cytidine deaminase-like"/>
    <property type="match status" value="1"/>
</dbReference>
<name>A0A4D6XV16_9GAMM</name>
<dbReference type="InterPro" id="IPR002125">
    <property type="entry name" value="CMP_dCMP_dom"/>
</dbReference>
<evidence type="ECO:0000313" key="10">
    <source>
        <dbReference type="EMBL" id="QCI19329.1"/>
    </source>
</evidence>
<comment type="similarity">
    <text evidence="1">Belongs to the cytidine and deoxycytidylate deaminase family. ADAT2 subfamily.</text>
</comment>